<sequence>MTPDPFTAYPARGWLRFSAGIAFMIGGLVAAFAVFMTTQGIDFFDLRFISVLFLIAPPVLLVSGALLWRMSNWADWVLRIDETGLTFRSATSRGRLRVPDHIAWHAFARAEFSCAPKNIEMMQLSDMDGNRHKLNISNLTFSRPRIVAALEDWLNSARVPYTKRGWDVVLLDRVVIERVAQA</sequence>
<name>A0A1H8AY81_9RHOB</name>
<evidence type="ECO:0000313" key="2">
    <source>
        <dbReference type="EMBL" id="SEM74809.1"/>
    </source>
</evidence>
<dbReference type="Proteomes" id="UP000182160">
    <property type="component" value="Unassembled WGS sequence"/>
</dbReference>
<organism evidence="2 3">
    <name type="scientific">Roseovarius tolerans</name>
    <dbReference type="NCBI Taxonomy" id="74031"/>
    <lineage>
        <taxon>Bacteria</taxon>
        <taxon>Pseudomonadati</taxon>
        <taxon>Pseudomonadota</taxon>
        <taxon>Alphaproteobacteria</taxon>
        <taxon>Rhodobacterales</taxon>
        <taxon>Roseobacteraceae</taxon>
        <taxon>Roseovarius</taxon>
    </lineage>
</organism>
<protein>
    <submittedName>
        <fullName evidence="2">Uncharacterized protein</fullName>
    </submittedName>
</protein>
<evidence type="ECO:0000313" key="3">
    <source>
        <dbReference type="Proteomes" id="UP000182160"/>
    </source>
</evidence>
<keyword evidence="1" id="KW-0812">Transmembrane</keyword>
<feature type="transmembrane region" description="Helical" evidence="1">
    <location>
        <begin position="14"/>
        <end position="36"/>
    </location>
</feature>
<dbReference type="AlphaFoldDB" id="A0A1H8AY81"/>
<accession>A0A1H8AY81</accession>
<dbReference type="RefSeq" id="WP_074785955.1">
    <property type="nucleotide sequence ID" value="NZ_FOBO01000007.1"/>
</dbReference>
<keyword evidence="1" id="KW-0472">Membrane</keyword>
<keyword evidence="1" id="KW-1133">Transmembrane helix</keyword>
<dbReference type="EMBL" id="FOBO01000007">
    <property type="protein sequence ID" value="SEM74809.1"/>
    <property type="molecule type" value="Genomic_DNA"/>
</dbReference>
<gene>
    <name evidence="2" type="ORF">SAMN04488077_107177</name>
</gene>
<reference evidence="2 3" key="1">
    <citation type="submission" date="2016-10" db="EMBL/GenBank/DDBJ databases">
        <authorList>
            <person name="de Groot N.N."/>
        </authorList>
    </citation>
    <scope>NUCLEOTIDE SEQUENCE [LARGE SCALE GENOMIC DNA]</scope>
    <source>
        <strain evidence="2 3">DSM 11457</strain>
    </source>
</reference>
<evidence type="ECO:0000256" key="1">
    <source>
        <dbReference type="SAM" id="Phobius"/>
    </source>
</evidence>
<feature type="transmembrane region" description="Helical" evidence="1">
    <location>
        <begin position="48"/>
        <end position="68"/>
    </location>
</feature>
<proteinExistence type="predicted"/>